<dbReference type="AlphaFoldDB" id="A0AAE0SLJ3"/>
<gene>
    <name evidence="2" type="ORF">CHS0354_040869</name>
</gene>
<comment type="caution">
    <text evidence="2">The sequence shown here is derived from an EMBL/GenBank/DDBJ whole genome shotgun (WGS) entry which is preliminary data.</text>
</comment>
<keyword evidence="3" id="KW-1185">Reference proteome</keyword>
<name>A0AAE0SLJ3_9BIVA</name>
<protein>
    <submittedName>
        <fullName evidence="2">Uncharacterized protein</fullName>
    </submittedName>
</protein>
<evidence type="ECO:0000313" key="3">
    <source>
        <dbReference type="Proteomes" id="UP001195483"/>
    </source>
</evidence>
<evidence type="ECO:0000256" key="1">
    <source>
        <dbReference type="SAM" id="MobiDB-lite"/>
    </source>
</evidence>
<sequence>MSTTAYAKDHGNLISSGTGLDGLTVRSQVDVSTSNKVHKKDCLLLPKVWLGWLAVARKPTTKEASKVADVLERIHKLCPLKRPTSINRLWWAIRGVTNVTFRLATS</sequence>
<proteinExistence type="predicted"/>
<accession>A0AAE0SLJ3</accession>
<reference evidence="2" key="1">
    <citation type="journal article" date="2021" name="Genome Biol. Evol.">
        <title>A High-Quality Reference Genome for a Parasitic Bivalve with Doubly Uniparental Inheritance (Bivalvia: Unionida).</title>
        <authorList>
            <person name="Smith C.H."/>
        </authorList>
    </citation>
    <scope>NUCLEOTIDE SEQUENCE</scope>
    <source>
        <strain evidence="2">CHS0354</strain>
    </source>
</reference>
<reference evidence="2" key="3">
    <citation type="submission" date="2023-05" db="EMBL/GenBank/DDBJ databases">
        <authorList>
            <person name="Smith C.H."/>
        </authorList>
    </citation>
    <scope>NUCLEOTIDE SEQUENCE</scope>
    <source>
        <strain evidence="2">CHS0354</strain>
        <tissue evidence="2">Mantle</tissue>
    </source>
</reference>
<dbReference type="Proteomes" id="UP001195483">
    <property type="component" value="Unassembled WGS sequence"/>
</dbReference>
<dbReference type="EMBL" id="JAEAOA010002342">
    <property type="protein sequence ID" value="KAK3594102.1"/>
    <property type="molecule type" value="Genomic_DNA"/>
</dbReference>
<organism evidence="2 3">
    <name type="scientific">Potamilus streckersoni</name>
    <dbReference type="NCBI Taxonomy" id="2493646"/>
    <lineage>
        <taxon>Eukaryota</taxon>
        <taxon>Metazoa</taxon>
        <taxon>Spiralia</taxon>
        <taxon>Lophotrochozoa</taxon>
        <taxon>Mollusca</taxon>
        <taxon>Bivalvia</taxon>
        <taxon>Autobranchia</taxon>
        <taxon>Heteroconchia</taxon>
        <taxon>Palaeoheterodonta</taxon>
        <taxon>Unionida</taxon>
        <taxon>Unionoidea</taxon>
        <taxon>Unionidae</taxon>
        <taxon>Ambleminae</taxon>
        <taxon>Lampsilini</taxon>
        <taxon>Potamilus</taxon>
    </lineage>
</organism>
<feature type="region of interest" description="Disordered" evidence="1">
    <location>
        <begin position="1"/>
        <end position="20"/>
    </location>
</feature>
<evidence type="ECO:0000313" key="2">
    <source>
        <dbReference type="EMBL" id="KAK3594102.1"/>
    </source>
</evidence>
<reference evidence="2" key="2">
    <citation type="journal article" date="2021" name="Genome Biol. Evol.">
        <title>Developing a high-quality reference genome for a parasitic bivalve with doubly uniparental inheritance (Bivalvia: Unionida).</title>
        <authorList>
            <person name="Smith C.H."/>
        </authorList>
    </citation>
    <scope>NUCLEOTIDE SEQUENCE</scope>
    <source>
        <strain evidence="2">CHS0354</strain>
        <tissue evidence="2">Mantle</tissue>
    </source>
</reference>